<feature type="transmembrane region" description="Helical" evidence="6">
    <location>
        <begin position="199"/>
        <end position="219"/>
    </location>
</feature>
<organism evidence="8 9">
    <name type="scientific">Thermoproteus uzoniensis (strain 768-20)</name>
    <dbReference type="NCBI Taxonomy" id="999630"/>
    <lineage>
        <taxon>Archaea</taxon>
        <taxon>Thermoproteota</taxon>
        <taxon>Thermoprotei</taxon>
        <taxon>Thermoproteales</taxon>
        <taxon>Thermoproteaceae</taxon>
        <taxon>Thermoproteus</taxon>
    </lineage>
</organism>
<dbReference type="GO" id="GO:0005886">
    <property type="term" value="C:plasma membrane"/>
    <property type="evidence" value="ECO:0007669"/>
    <property type="project" value="UniProtKB-SubCell"/>
</dbReference>
<evidence type="ECO:0000256" key="5">
    <source>
        <dbReference type="ARBA" id="ARBA00023136"/>
    </source>
</evidence>
<protein>
    <submittedName>
        <fullName evidence="8">NADH-quinone oxidoreductase, subunit N</fullName>
    </submittedName>
</protein>
<accession>F2L681</accession>
<feature type="transmembrane region" description="Helical" evidence="6">
    <location>
        <begin position="341"/>
        <end position="366"/>
    </location>
</feature>
<evidence type="ECO:0000256" key="3">
    <source>
        <dbReference type="ARBA" id="ARBA00022692"/>
    </source>
</evidence>
<gene>
    <name evidence="8" type="ordered locus">TUZN_0995</name>
</gene>
<dbReference type="STRING" id="999630.TUZN_0995"/>
<keyword evidence="5 6" id="KW-0472">Membrane</keyword>
<keyword evidence="9" id="KW-1185">Reference proteome</keyword>
<reference evidence="8 9" key="1">
    <citation type="journal article" date="2011" name="J. Bacteriol.">
        <title>Complete genome sequence of the thermoacidophilic crenarchaeon Thermoproteus uzoniensis 768-20.</title>
        <authorList>
            <person name="Mardanov A.V."/>
            <person name="Gumerov V.M."/>
            <person name="Beletsky A.V."/>
            <person name="Prokofeva M.I."/>
            <person name="Bonch-Osmolovskaya E.A."/>
            <person name="Ravin N.V."/>
            <person name="Skryabin K.G."/>
        </authorList>
    </citation>
    <scope>NUCLEOTIDE SEQUENCE [LARGE SCALE GENOMIC DNA]</scope>
    <source>
        <strain evidence="8 9">768-20</strain>
    </source>
</reference>
<dbReference type="InterPro" id="IPR050586">
    <property type="entry name" value="CPA3_Na-H_Antiporter_D"/>
</dbReference>
<feature type="transmembrane region" description="Helical" evidence="6">
    <location>
        <begin position="120"/>
        <end position="138"/>
    </location>
</feature>
<dbReference type="Pfam" id="PF00361">
    <property type="entry name" value="Proton_antipo_M"/>
    <property type="match status" value="1"/>
</dbReference>
<dbReference type="eggNOG" id="arCOG06059">
    <property type="taxonomic scope" value="Archaea"/>
</dbReference>
<evidence type="ECO:0000256" key="6">
    <source>
        <dbReference type="SAM" id="Phobius"/>
    </source>
</evidence>
<dbReference type="RefSeq" id="WP_013679813.1">
    <property type="nucleotide sequence ID" value="NC_015315.1"/>
</dbReference>
<evidence type="ECO:0000313" key="8">
    <source>
        <dbReference type="EMBL" id="AEA12477.1"/>
    </source>
</evidence>
<feature type="transmembrane region" description="Helical" evidence="6">
    <location>
        <begin position="144"/>
        <end position="163"/>
    </location>
</feature>
<dbReference type="PANTHER" id="PTHR42703:SF1">
    <property type="entry name" value="NA(+)_H(+) ANTIPORTER SUBUNIT D1"/>
    <property type="match status" value="1"/>
</dbReference>
<reference key="2">
    <citation type="submission" date="2011-03" db="EMBL/GenBank/DDBJ databases">
        <title>Complete genome sequence of the thermoacidophilic crenarchaeon Thermoproteus uzoniensis 768-20.</title>
        <authorList>
            <person name="Mardanov A.V."/>
            <person name="Gumerov V.M."/>
            <person name="Beletsky A.V."/>
            <person name="Prokofeva M.I."/>
            <person name="Bonch-Osmolovskaya E.A."/>
            <person name="Ravin N.V."/>
            <person name="Skryabin K.G."/>
        </authorList>
    </citation>
    <scope>NUCLEOTIDE SEQUENCE</scope>
    <source>
        <strain>768-20</strain>
    </source>
</reference>
<keyword evidence="2" id="KW-1003">Cell membrane</keyword>
<dbReference type="InterPro" id="IPR001750">
    <property type="entry name" value="ND/Mrp_TM"/>
</dbReference>
<feature type="transmembrane region" description="Helical" evidence="6">
    <location>
        <begin position="67"/>
        <end position="85"/>
    </location>
</feature>
<name>F2L681_THEU7</name>
<feature type="transmembrane region" description="Helical" evidence="6">
    <location>
        <begin position="226"/>
        <end position="245"/>
    </location>
</feature>
<feature type="domain" description="NADH:quinone oxidoreductase/Mrp antiporter transmembrane" evidence="7">
    <location>
        <begin position="111"/>
        <end position="266"/>
    </location>
</feature>
<dbReference type="KEGG" id="tuz:TUZN_0995"/>
<evidence type="ECO:0000256" key="1">
    <source>
        <dbReference type="ARBA" id="ARBA00004651"/>
    </source>
</evidence>
<keyword evidence="3 6" id="KW-0812">Transmembrane</keyword>
<sequence length="368" mass="37764">MIQWLLPLYVAARRAGERGVWAYAVDAAAFAYAAYSLASAGEGALALLLLPYLVAPALVPRGRLRDYSGLAAALSAYGVLLMASPELHYKALGFAMAVAAPGALIAASPDLGSVEALFRYFVVSTVAGSLVVAGLSASGELGSALAFSGVALELGVFPAFYWVPDVFGRSAPEGLVLISGLAKLGAAFALMLLPLDVPAYASLPLAAASILVGNLGATASRDPRRLLGFASVFHAGLALFAFAVYKPLAPFLMFADSIGAMGLFSHISSPGPRWSAYVLSLNQIGVPPLLGFWPKLALLILTAQRLGPAAAAYLLANVAWSVAYYIRLASSTGAGTGRRPLAASLASAALGAAAPLWLLAAVPLLLPH</sequence>
<dbReference type="PANTHER" id="PTHR42703">
    <property type="entry name" value="NADH DEHYDROGENASE"/>
    <property type="match status" value="1"/>
</dbReference>
<dbReference type="AlphaFoldDB" id="F2L681"/>
<feature type="transmembrane region" description="Helical" evidence="6">
    <location>
        <begin position="306"/>
        <end position="329"/>
    </location>
</feature>
<keyword evidence="4 6" id="KW-1133">Transmembrane helix</keyword>
<dbReference type="EMBL" id="CP002590">
    <property type="protein sequence ID" value="AEA12477.1"/>
    <property type="molecule type" value="Genomic_DNA"/>
</dbReference>
<evidence type="ECO:0000256" key="2">
    <source>
        <dbReference type="ARBA" id="ARBA00022475"/>
    </source>
</evidence>
<dbReference type="OrthoDB" id="29144at2157"/>
<dbReference type="HOGENOM" id="CLU_755708_0_0_2"/>
<proteinExistence type="predicted"/>
<evidence type="ECO:0000259" key="7">
    <source>
        <dbReference type="Pfam" id="PF00361"/>
    </source>
</evidence>
<evidence type="ECO:0000313" key="9">
    <source>
        <dbReference type="Proteomes" id="UP000008138"/>
    </source>
</evidence>
<dbReference type="GeneID" id="10360526"/>
<comment type="subcellular location">
    <subcellularLocation>
        <location evidence="1">Cell membrane</location>
        <topology evidence="1">Multi-pass membrane protein</topology>
    </subcellularLocation>
</comment>
<dbReference type="Proteomes" id="UP000008138">
    <property type="component" value="Chromosome"/>
</dbReference>
<evidence type="ECO:0000256" key="4">
    <source>
        <dbReference type="ARBA" id="ARBA00022989"/>
    </source>
</evidence>